<evidence type="ECO:0000259" key="12">
    <source>
        <dbReference type="PROSITE" id="PS51004"/>
    </source>
</evidence>
<dbReference type="Pfam" id="PF01437">
    <property type="entry name" value="PSI"/>
    <property type="match status" value="1"/>
</dbReference>
<evidence type="ECO:0000256" key="2">
    <source>
        <dbReference type="ARBA" id="ARBA00009492"/>
    </source>
</evidence>
<comment type="caution">
    <text evidence="13">The sequence shown here is derived from an EMBL/GenBank/DDBJ whole genome shotgun (WGS) entry which is preliminary data.</text>
</comment>
<feature type="domain" description="SEA" evidence="10">
    <location>
        <begin position="717"/>
        <end position="837"/>
    </location>
</feature>
<dbReference type="PANTHER" id="PTHR11036:SF127">
    <property type="entry name" value="SEMAPHORIN-1A"/>
    <property type="match status" value="1"/>
</dbReference>
<evidence type="ECO:0000259" key="11">
    <source>
        <dbReference type="PROSITE" id="PS50835"/>
    </source>
</evidence>
<keyword evidence="8" id="KW-1133">Transmembrane helix</keyword>
<dbReference type="EMBL" id="CALNXK010000125">
    <property type="protein sequence ID" value="CAH3163127.1"/>
    <property type="molecule type" value="Genomic_DNA"/>
</dbReference>
<dbReference type="SMART" id="SM00423">
    <property type="entry name" value="PSI"/>
    <property type="match status" value="1"/>
</dbReference>
<dbReference type="SUPFAM" id="SSF101912">
    <property type="entry name" value="Sema domain"/>
    <property type="match status" value="1"/>
</dbReference>
<evidence type="ECO:0000313" key="13">
    <source>
        <dbReference type="EMBL" id="CAH3163127.1"/>
    </source>
</evidence>
<dbReference type="InterPro" id="IPR000082">
    <property type="entry name" value="SEA_dom"/>
</dbReference>
<feature type="domain" description="Sema" evidence="12">
    <location>
        <begin position="17"/>
        <end position="492"/>
    </location>
</feature>
<feature type="compositionally biased region" description="Basic and acidic residues" evidence="7">
    <location>
        <begin position="888"/>
        <end position="909"/>
    </location>
</feature>
<dbReference type="Gene3D" id="3.30.70.960">
    <property type="entry name" value="SEA domain"/>
    <property type="match status" value="1"/>
</dbReference>
<keyword evidence="4" id="KW-1015">Disulfide bond</keyword>
<dbReference type="PROSITE" id="PS51004">
    <property type="entry name" value="SEMA"/>
    <property type="match status" value="1"/>
</dbReference>
<dbReference type="Pfam" id="PF01390">
    <property type="entry name" value="SEA"/>
    <property type="match status" value="1"/>
</dbReference>
<dbReference type="InterPro" id="IPR027231">
    <property type="entry name" value="Semaphorin"/>
</dbReference>
<dbReference type="Gene3D" id="3.30.1680.10">
    <property type="entry name" value="ligand-binding face of the semaphorins, domain 2"/>
    <property type="match status" value="1"/>
</dbReference>
<dbReference type="Pfam" id="PF01403">
    <property type="entry name" value="Sema"/>
    <property type="match status" value="1"/>
</dbReference>
<reference evidence="13 14" key="1">
    <citation type="submission" date="2022-05" db="EMBL/GenBank/DDBJ databases">
        <authorList>
            <consortium name="Genoscope - CEA"/>
            <person name="William W."/>
        </authorList>
    </citation>
    <scope>NUCLEOTIDE SEQUENCE [LARGE SCALE GENOMIC DNA]</scope>
</reference>
<feature type="transmembrane region" description="Helical" evidence="8">
    <location>
        <begin position="843"/>
        <end position="864"/>
    </location>
</feature>
<dbReference type="PANTHER" id="PTHR11036">
    <property type="entry name" value="SEMAPHORIN"/>
    <property type="match status" value="1"/>
</dbReference>
<dbReference type="SUPFAM" id="SSF103575">
    <property type="entry name" value="Plexin repeat"/>
    <property type="match status" value="1"/>
</dbReference>
<dbReference type="Pfam" id="PF07679">
    <property type="entry name" value="I-set"/>
    <property type="match status" value="1"/>
</dbReference>
<evidence type="ECO:0000256" key="6">
    <source>
        <dbReference type="PROSITE-ProRule" id="PRU00352"/>
    </source>
</evidence>
<evidence type="ECO:0000256" key="5">
    <source>
        <dbReference type="ARBA" id="ARBA00023180"/>
    </source>
</evidence>
<dbReference type="InterPro" id="IPR016201">
    <property type="entry name" value="PSI"/>
</dbReference>
<dbReference type="InterPro" id="IPR036364">
    <property type="entry name" value="SEA_dom_sf"/>
</dbReference>
<dbReference type="InterPro" id="IPR002165">
    <property type="entry name" value="Plexin_repeat"/>
</dbReference>
<evidence type="ECO:0000256" key="7">
    <source>
        <dbReference type="SAM" id="MobiDB-lite"/>
    </source>
</evidence>
<comment type="caution">
    <text evidence="6">Lacks conserved residue(s) required for the propagation of feature annotation.</text>
</comment>
<feature type="region of interest" description="Disordered" evidence="7">
    <location>
        <begin position="818"/>
        <end position="838"/>
    </location>
</feature>
<comment type="similarity">
    <text evidence="2">Belongs to the semaphorin family.</text>
</comment>
<keyword evidence="5" id="KW-0325">Glycoprotein</keyword>
<dbReference type="Proteomes" id="UP001159405">
    <property type="component" value="Unassembled WGS sequence"/>
</dbReference>
<dbReference type="InterPro" id="IPR007110">
    <property type="entry name" value="Ig-like_dom"/>
</dbReference>
<organism evidence="13 14">
    <name type="scientific">Porites lobata</name>
    <dbReference type="NCBI Taxonomy" id="104759"/>
    <lineage>
        <taxon>Eukaryota</taxon>
        <taxon>Metazoa</taxon>
        <taxon>Cnidaria</taxon>
        <taxon>Anthozoa</taxon>
        <taxon>Hexacorallia</taxon>
        <taxon>Scleractinia</taxon>
        <taxon>Fungiina</taxon>
        <taxon>Poritidae</taxon>
        <taxon>Porites</taxon>
    </lineage>
</organism>
<evidence type="ECO:0000256" key="8">
    <source>
        <dbReference type="SAM" id="Phobius"/>
    </source>
</evidence>
<name>A0ABN8QEP5_9CNID</name>
<feature type="region of interest" description="Disordered" evidence="7">
    <location>
        <begin position="872"/>
        <end position="982"/>
    </location>
</feature>
<evidence type="ECO:0000256" key="1">
    <source>
        <dbReference type="ARBA" id="ARBA00004370"/>
    </source>
</evidence>
<keyword evidence="3 8" id="KW-0472">Membrane</keyword>
<evidence type="ECO:0000256" key="3">
    <source>
        <dbReference type="ARBA" id="ARBA00023136"/>
    </source>
</evidence>
<dbReference type="InterPro" id="IPR015943">
    <property type="entry name" value="WD40/YVTN_repeat-like_dom_sf"/>
</dbReference>
<evidence type="ECO:0000256" key="9">
    <source>
        <dbReference type="SAM" id="SignalP"/>
    </source>
</evidence>
<dbReference type="InterPro" id="IPR003598">
    <property type="entry name" value="Ig_sub2"/>
</dbReference>
<keyword evidence="14" id="KW-1185">Reference proteome</keyword>
<dbReference type="InterPro" id="IPR001627">
    <property type="entry name" value="Semap_dom"/>
</dbReference>
<dbReference type="InterPro" id="IPR036352">
    <property type="entry name" value="Semap_dom_sf"/>
</dbReference>
<feature type="compositionally biased region" description="Polar residues" evidence="7">
    <location>
        <begin position="948"/>
        <end position="966"/>
    </location>
</feature>
<sequence>MEVGGTLCKCLFICILSVVISYTLADVLSYGKCRDCLRFPSNGTAISRVENILIDETNKRLIAGATNAVFSLELNNLTLPSPQDFVALKPSQEALQTCLNGGLSQVRCQNNYIKILLFDTVPGRIFACGTYATRTRCWRFQGANNLNPMPPDGINGKGISPVSYDQNVTGTFTDDHLFTGINLHDGTGNSVIYRTTANASTGVYLTSLETVLQDANFVSSFHYSDNFVYFFLRETAVEMNKVMYSRVARVCQYDEGGDLGVLKNKFTSFVKTRVSCSVPGNIPFDFDEIQAAIKATDPKTNDDYIYGIFTTPDLVGIPSSAVCRYSMKSLVKLFDDSQYLEDKSERQRGPPCWQPVSPVNLSKVPSRPKCDKNLDTKSYSLDSIVFAELHPLLAETLTSSRQTPLFTRAQTRFTGIVVDYVKSGSGAVIPVMFVATDNGTVFKVFNNVSGDYNPVILEQIQVFEKPDPIYTIKLFERAVYIGSSSNVVKVPVEHCNRYLSCRTCVSSLDPYCGWNNNKCTTFEEKEGSYWAQDIVQGNFSKVCLEEPPTCSVIVTREQVGGITSLSCQGERGVPLPTITKWTKDAELVTGHSDYNVLPGRSSDQGELEISNFGISHVGVYRCFVANKMGNSSCAINIRGILPVIASALIKVNQTSLFVCNATGLPTPRVSIYKLIGETKYVINSNQTQIGADSGQRSYFCVAENEFGSSFGETVHIEDKQVKADLRLTNEQWSSSLSDEKSQEFISLTGRIKNVVREIYSKNPTFIGFKDISFSKGSIICAMVLNFAAEPASKNSELLEDLQERVTSGKVGQFSVDASHGLNVEPEVDPTPAPDKQENRDNGLFAVAVVTAILLSLILGFALGVKFHGQVMSHCKGSSEDPESCDGPSNKKVEGVKYTRSPPRDEKSKSEPNTTKRLLNKERDETGEAEGSDSDSSTAGKIGNEDDGNNTFSRSPARSISPTVSITRNDKKPPLRNGKMSVC</sequence>
<evidence type="ECO:0000259" key="10">
    <source>
        <dbReference type="PROSITE" id="PS50024"/>
    </source>
</evidence>
<keyword evidence="9" id="KW-0732">Signal</keyword>
<dbReference type="SUPFAM" id="SSF48726">
    <property type="entry name" value="Immunoglobulin"/>
    <property type="match status" value="1"/>
</dbReference>
<evidence type="ECO:0000313" key="14">
    <source>
        <dbReference type="Proteomes" id="UP001159405"/>
    </source>
</evidence>
<dbReference type="PROSITE" id="PS50835">
    <property type="entry name" value="IG_LIKE"/>
    <property type="match status" value="1"/>
</dbReference>
<evidence type="ECO:0000256" key="4">
    <source>
        <dbReference type="ARBA" id="ARBA00023157"/>
    </source>
</evidence>
<dbReference type="InterPro" id="IPR013783">
    <property type="entry name" value="Ig-like_fold"/>
</dbReference>
<dbReference type="SMART" id="SM00630">
    <property type="entry name" value="Sema"/>
    <property type="match status" value="1"/>
</dbReference>
<dbReference type="PROSITE" id="PS50024">
    <property type="entry name" value="SEA"/>
    <property type="match status" value="1"/>
</dbReference>
<dbReference type="Gene3D" id="2.130.10.10">
    <property type="entry name" value="YVTN repeat-like/Quinoprotein amine dehydrogenase"/>
    <property type="match status" value="1"/>
</dbReference>
<dbReference type="SMART" id="SM00408">
    <property type="entry name" value="IGc2"/>
    <property type="match status" value="1"/>
</dbReference>
<accession>A0ABN8QEP5</accession>
<dbReference type="InterPro" id="IPR036179">
    <property type="entry name" value="Ig-like_dom_sf"/>
</dbReference>
<feature type="chain" id="PRO_5046884899" evidence="9">
    <location>
        <begin position="26"/>
        <end position="982"/>
    </location>
</feature>
<dbReference type="InterPro" id="IPR013098">
    <property type="entry name" value="Ig_I-set"/>
</dbReference>
<comment type="subcellular location">
    <subcellularLocation>
        <location evidence="1">Membrane</location>
    </subcellularLocation>
</comment>
<protein>
    <submittedName>
        <fullName evidence="13">Uncharacterized protein</fullName>
    </submittedName>
</protein>
<feature type="domain" description="Ig-like" evidence="11">
    <location>
        <begin position="548"/>
        <end position="638"/>
    </location>
</feature>
<proteinExistence type="inferred from homology"/>
<keyword evidence="8" id="KW-0812">Transmembrane</keyword>
<dbReference type="Gene3D" id="2.60.40.10">
    <property type="entry name" value="Immunoglobulins"/>
    <property type="match status" value="1"/>
</dbReference>
<feature type="signal peptide" evidence="9">
    <location>
        <begin position="1"/>
        <end position="25"/>
    </location>
</feature>
<gene>
    <name evidence="13" type="ORF">PLOB_00005645</name>
</gene>
<dbReference type="SUPFAM" id="SSF82671">
    <property type="entry name" value="SEA domain"/>
    <property type="match status" value="1"/>
</dbReference>